<evidence type="ECO:0000256" key="1">
    <source>
        <dbReference type="SAM" id="Phobius"/>
    </source>
</evidence>
<keyword evidence="3" id="KW-0012">Acyltransferase</keyword>
<feature type="transmembrane region" description="Helical" evidence="1">
    <location>
        <begin position="190"/>
        <end position="209"/>
    </location>
</feature>
<protein>
    <submittedName>
        <fullName evidence="3">Acyltransferase</fullName>
    </submittedName>
</protein>
<feature type="transmembrane region" description="Helical" evidence="1">
    <location>
        <begin position="63"/>
        <end position="86"/>
    </location>
</feature>
<feature type="transmembrane region" description="Helical" evidence="1">
    <location>
        <begin position="282"/>
        <end position="303"/>
    </location>
</feature>
<reference evidence="3 4" key="1">
    <citation type="journal article" date="2018" name="Front. Microbiol.">
        <title>Hydrolytic Capabilities as a Key to Environmental Success: Chitinolytic and Cellulolytic Acidobacteria From Acidic Sub-arctic Soils and Boreal Peatlands.</title>
        <authorList>
            <person name="Belova S.E."/>
            <person name="Ravin N.V."/>
            <person name="Pankratov T.A."/>
            <person name="Rakitin A.L."/>
            <person name="Ivanova A.A."/>
            <person name="Beletsky A.V."/>
            <person name="Mardanov A.V."/>
            <person name="Sinninghe Damste J.S."/>
            <person name="Dedysh S.N."/>
        </authorList>
    </citation>
    <scope>NUCLEOTIDE SEQUENCE [LARGE SCALE GENOMIC DNA]</scope>
    <source>
        <strain evidence="3 4">SBC82</strain>
    </source>
</reference>
<evidence type="ECO:0000313" key="4">
    <source>
        <dbReference type="Proteomes" id="UP000253606"/>
    </source>
</evidence>
<keyword evidence="1" id="KW-0812">Transmembrane</keyword>
<sequence length="387" mass="44534">MLRPSAAVLDPPLKVSTAALNKTEPPSRKSRLPALTGLRSFAALNLVFFHFGDPKDFGWFSPIVDNGYTSVSFFLLLSGFILAYNYTDRAARGEMNVREFWVARLSRLYPVYLFSLIISLAMLETEYHSQSRPMFFAGFFLTLTLLQGWSPALSTFWNTPAWTMCTEAFFYLLFPLALRWKRPRKIRWLFALLMSFWLVGMLCPALYTWLHPDGDLHPDRYSNGWWMRALKFTPPPHVPSFLFGIVLADLNERFPLENRWRLLLGFAGLGSLYFVLSNGDRLPYVFLHDGLLMPLFGLTILGLAGKNILARLFGFLPFVMLGEASYCLYLLHFNLWTLMHDSGVLQKTGLVRLDPWFSYLLLVLAAVMTMKWIERPGQRLIRRLAKG</sequence>
<feature type="transmembrane region" description="Helical" evidence="1">
    <location>
        <begin position="356"/>
        <end position="373"/>
    </location>
</feature>
<feature type="transmembrane region" description="Helical" evidence="1">
    <location>
        <begin position="229"/>
        <end position="248"/>
    </location>
</feature>
<dbReference type="Proteomes" id="UP000253606">
    <property type="component" value="Chromosome"/>
</dbReference>
<keyword evidence="4" id="KW-1185">Reference proteome</keyword>
<feature type="transmembrane region" description="Helical" evidence="1">
    <location>
        <begin position="260"/>
        <end position="276"/>
    </location>
</feature>
<accession>A0A2Z5G3D4</accession>
<proteinExistence type="predicted"/>
<gene>
    <name evidence="3" type="ORF">ACPOL_3856</name>
</gene>
<feature type="domain" description="Acyltransferase 3" evidence="2">
    <location>
        <begin position="34"/>
        <end position="367"/>
    </location>
</feature>
<name>A0A2Z5G3D4_9BACT</name>
<dbReference type="PANTHER" id="PTHR23028">
    <property type="entry name" value="ACETYLTRANSFERASE"/>
    <property type="match status" value="1"/>
</dbReference>
<feature type="transmembrane region" description="Helical" evidence="1">
    <location>
        <begin position="106"/>
        <end position="123"/>
    </location>
</feature>
<feature type="transmembrane region" description="Helical" evidence="1">
    <location>
        <begin position="135"/>
        <end position="153"/>
    </location>
</feature>
<dbReference type="GO" id="GO:0016747">
    <property type="term" value="F:acyltransferase activity, transferring groups other than amino-acyl groups"/>
    <property type="evidence" value="ECO:0007669"/>
    <property type="project" value="InterPro"/>
</dbReference>
<dbReference type="InterPro" id="IPR050879">
    <property type="entry name" value="Acyltransferase_3"/>
</dbReference>
<keyword evidence="1" id="KW-0472">Membrane</keyword>
<dbReference type="InterPro" id="IPR002656">
    <property type="entry name" value="Acyl_transf_3_dom"/>
</dbReference>
<keyword evidence="3" id="KW-0808">Transferase</keyword>
<feature type="transmembrane region" description="Helical" evidence="1">
    <location>
        <begin position="32"/>
        <end position="51"/>
    </location>
</feature>
<evidence type="ECO:0000259" key="2">
    <source>
        <dbReference type="Pfam" id="PF01757"/>
    </source>
</evidence>
<evidence type="ECO:0000313" key="3">
    <source>
        <dbReference type="EMBL" id="AXC13135.1"/>
    </source>
</evidence>
<organism evidence="3 4">
    <name type="scientific">Acidisarcina polymorpha</name>
    <dbReference type="NCBI Taxonomy" id="2211140"/>
    <lineage>
        <taxon>Bacteria</taxon>
        <taxon>Pseudomonadati</taxon>
        <taxon>Acidobacteriota</taxon>
        <taxon>Terriglobia</taxon>
        <taxon>Terriglobales</taxon>
        <taxon>Acidobacteriaceae</taxon>
        <taxon>Acidisarcina</taxon>
    </lineage>
</organism>
<dbReference type="Pfam" id="PF01757">
    <property type="entry name" value="Acyl_transf_3"/>
    <property type="match status" value="1"/>
</dbReference>
<dbReference type="EMBL" id="CP030840">
    <property type="protein sequence ID" value="AXC13135.1"/>
    <property type="molecule type" value="Genomic_DNA"/>
</dbReference>
<feature type="transmembrane region" description="Helical" evidence="1">
    <location>
        <begin position="315"/>
        <end position="336"/>
    </location>
</feature>
<dbReference type="RefSeq" id="WP_236656849.1">
    <property type="nucleotide sequence ID" value="NZ_CP030840.1"/>
</dbReference>
<dbReference type="KEGG" id="abas:ACPOL_3856"/>
<keyword evidence="1" id="KW-1133">Transmembrane helix</keyword>
<dbReference type="AlphaFoldDB" id="A0A2Z5G3D4"/>